<evidence type="ECO:0000256" key="1">
    <source>
        <dbReference type="ARBA" id="ARBA00001974"/>
    </source>
</evidence>
<feature type="domain" description="FAD-dependent oxidoreductase 2 FAD-binding" evidence="5">
    <location>
        <begin position="19"/>
        <end position="517"/>
    </location>
</feature>
<dbReference type="InterPro" id="IPR050315">
    <property type="entry name" value="FAD-oxidoreductase_2"/>
</dbReference>
<dbReference type="Gene3D" id="3.50.50.60">
    <property type="entry name" value="FAD/NAD(P)-binding domain"/>
    <property type="match status" value="2"/>
</dbReference>
<gene>
    <name evidence="6" type="ORF">LQ384_20630</name>
</gene>
<sequence>MRNRLIDDAATHPWQEVFDVVVVGSGAAGLVAATMAADGGASVLLLEKSARLGGTTALSGGAAWIPANGHVGELGGTDSRADALAYIKALAGDDVPDPELIDVFVDTAPQMLDYLEQHTPLKMAAIPGFPDYYLHLEEIPGRTSGGRAVEALPFPVRDELPDHADALPVRSTLNILGERTTHAEERTRQDPDELAAEIARRTAADVRVKGVALVARLLRGLLDRGVVVRASSPVDGLIIAGDDVVGVRSCGVDLGARQAVVLASGGFEWDSESVRGFIGYDVVPVSASTNTGDGLKMVLEAGASVANMRSYFGTVVAYDPALTEAGEPVAQAGLPIRTHAASLIVDTRGERFVNEHTRYNDFPKVFGNHDTRGPGLPNLGASWLIFDSTARSRIAVLSAAPGGPDPDWLHPSSDLDALAQRIGVDATALTATVAEYNDFAKHGMDPTFGRRALAPVETAPYYALRLHPGTLTTTGGPRISSCGEVLRHEGVPIPGLFAAGTVAAGVFGHLYPSGGSPIAVAMTFGFLAGRSAAAASRRWGA</sequence>
<keyword evidence="4" id="KW-0560">Oxidoreductase</keyword>
<accession>A0AAW4XK12</accession>
<evidence type="ECO:0000256" key="3">
    <source>
        <dbReference type="ARBA" id="ARBA00022827"/>
    </source>
</evidence>
<dbReference type="RefSeq" id="WP_230791856.1">
    <property type="nucleotide sequence ID" value="NZ_JAJNCO010000012.1"/>
</dbReference>
<proteinExistence type="predicted"/>
<dbReference type="InterPro" id="IPR036188">
    <property type="entry name" value="FAD/NAD-bd_sf"/>
</dbReference>
<evidence type="ECO:0000313" key="7">
    <source>
        <dbReference type="Proteomes" id="UP001198630"/>
    </source>
</evidence>
<keyword evidence="2" id="KW-0285">Flavoprotein</keyword>
<evidence type="ECO:0000256" key="2">
    <source>
        <dbReference type="ARBA" id="ARBA00022630"/>
    </source>
</evidence>
<keyword evidence="3" id="KW-0274">FAD</keyword>
<dbReference type="SUPFAM" id="SSF51905">
    <property type="entry name" value="FAD/NAD(P)-binding domain"/>
    <property type="match status" value="1"/>
</dbReference>
<evidence type="ECO:0000313" key="6">
    <source>
        <dbReference type="EMBL" id="MCD2113521.1"/>
    </source>
</evidence>
<comment type="cofactor">
    <cofactor evidence="1">
        <name>FAD</name>
        <dbReference type="ChEBI" id="CHEBI:57692"/>
    </cofactor>
</comment>
<dbReference type="Pfam" id="PF00890">
    <property type="entry name" value="FAD_binding_2"/>
    <property type="match status" value="1"/>
</dbReference>
<protein>
    <submittedName>
        <fullName evidence="6">FAD-dependent oxidoreductase</fullName>
    </submittedName>
</protein>
<dbReference type="InterPro" id="IPR003953">
    <property type="entry name" value="FAD-dep_OxRdtase_2_FAD-bd"/>
</dbReference>
<dbReference type="SUPFAM" id="SSF56425">
    <property type="entry name" value="Succinate dehydrogenase/fumarate reductase flavoprotein, catalytic domain"/>
    <property type="match status" value="1"/>
</dbReference>
<reference evidence="6" key="1">
    <citation type="submission" date="2021-11" db="EMBL/GenBank/DDBJ databases">
        <title>Development of a sustainable strategy for remediation of hydrocarbon-contaminated territories based on the waste exchange concept.</title>
        <authorList>
            <person name="Elkin A."/>
        </authorList>
    </citation>
    <scope>NUCLEOTIDE SEQUENCE</scope>
    <source>
        <strain evidence="6">IEGM 757</strain>
    </source>
</reference>
<dbReference type="Proteomes" id="UP001198630">
    <property type="component" value="Unassembled WGS sequence"/>
</dbReference>
<dbReference type="PANTHER" id="PTHR43400">
    <property type="entry name" value="FUMARATE REDUCTASE"/>
    <property type="match status" value="1"/>
</dbReference>
<name>A0AAW4XK12_RHORH</name>
<dbReference type="EMBL" id="JAJNCO010000012">
    <property type="protein sequence ID" value="MCD2113521.1"/>
    <property type="molecule type" value="Genomic_DNA"/>
</dbReference>
<dbReference type="GO" id="GO:0008202">
    <property type="term" value="P:steroid metabolic process"/>
    <property type="evidence" value="ECO:0007669"/>
    <property type="project" value="UniProtKB-ARBA"/>
</dbReference>
<organism evidence="6 7">
    <name type="scientific">Rhodococcus rhodochrous</name>
    <dbReference type="NCBI Taxonomy" id="1829"/>
    <lineage>
        <taxon>Bacteria</taxon>
        <taxon>Bacillati</taxon>
        <taxon>Actinomycetota</taxon>
        <taxon>Actinomycetes</taxon>
        <taxon>Mycobacteriales</taxon>
        <taxon>Nocardiaceae</taxon>
        <taxon>Rhodococcus</taxon>
    </lineage>
</organism>
<evidence type="ECO:0000259" key="5">
    <source>
        <dbReference type="Pfam" id="PF00890"/>
    </source>
</evidence>
<evidence type="ECO:0000256" key="4">
    <source>
        <dbReference type="ARBA" id="ARBA00023002"/>
    </source>
</evidence>
<dbReference type="AlphaFoldDB" id="A0AAW4XK12"/>
<dbReference type="GO" id="GO:0033765">
    <property type="term" value="F:steroid dehydrogenase activity, acting on the CH-CH group of donors"/>
    <property type="evidence" value="ECO:0007669"/>
    <property type="project" value="UniProtKB-ARBA"/>
</dbReference>
<comment type="caution">
    <text evidence="6">The sequence shown here is derived from an EMBL/GenBank/DDBJ whole genome shotgun (WGS) entry which is preliminary data.</text>
</comment>
<dbReference type="InterPro" id="IPR027477">
    <property type="entry name" value="Succ_DH/fumarate_Rdtase_cat_sf"/>
</dbReference>
<dbReference type="PANTHER" id="PTHR43400:SF10">
    <property type="entry name" value="3-OXOSTEROID 1-DEHYDROGENASE"/>
    <property type="match status" value="1"/>
</dbReference>